<evidence type="ECO:0000313" key="2">
    <source>
        <dbReference type="Proteomes" id="UP000324222"/>
    </source>
</evidence>
<name>A0A5B7END5_PORTR</name>
<reference evidence="1 2" key="1">
    <citation type="submission" date="2019-05" db="EMBL/GenBank/DDBJ databases">
        <title>Another draft genome of Portunus trituberculatus and its Hox gene families provides insights of decapod evolution.</title>
        <authorList>
            <person name="Jeong J.-H."/>
            <person name="Song I."/>
            <person name="Kim S."/>
            <person name="Choi T."/>
            <person name="Kim D."/>
            <person name="Ryu S."/>
            <person name="Kim W."/>
        </authorList>
    </citation>
    <scope>NUCLEOTIDE SEQUENCE [LARGE SCALE GENOMIC DNA]</scope>
    <source>
        <tissue evidence="1">Muscle</tissue>
    </source>
</reference>
<sequence>MIIGSECKTNSSLTDDIQPSSGLFPSKVVFNGDPVEASILLGNFRNLECSCLIQRLHLVAAALMQDEGVLVPHCPGNAEKKQHFGLVYKKKYAQKQSGSCPKKVTSSKLSGVKNLKRNTTGLYCHGKASS</sequence>
<organism evidence="1 2">
    <name type="scientific">Portunus trituberculatus</name>
    <name type="common">Swimming crab</name>
    <name type="synonym">Neptunus trituberculatus</name>
    <dbReference type="NCBI Taxonomy" id="210409"/>
    <lineage>
        <taxon>Eukaryota</taxon>
        <taxon>Metazoa</taxon>
        <taxon>Ecdysozoa</taxon>
        <taxon>Arthropoda</taxon>
        <taxon>Crustacea</taxon>
        <taxon>Multicrustacea</taxon>
        <taxon>Malacostraca</taxon>
        <taxon>Eumalacostraca</taxon>
        <taxon>Eucarida</taxon>
        <taxon>Decapoda</taxon>
        <taxon>Pleocyemata</taxon>
        <taxon>Brachyura</taxon>
        <taxon>Eubrachyura</taxon>
        <taxon>Portunoidea</taxon>
        <taxon>Portunidae</taxon>
        <taxon>Portuninae</taxon>
        <taxon>Portunus</taxon>
    </lineage>
</organism>
<gene>
    <name evidence="1" type="ORF">E2C01_028127</name>
</gene>
<keyword evidence="2" id="KW-1185">Reference proteome</keyword>
<dbReference type="Proteomes" id="UP000324222">
    <property type="component" value="Unassembled WGS sequence"/>
</dbReference>
<protein>
    <submittedName>
        <fullName evidence="1">Uncharacterized protein</fullName>
    </submittedName>
</protein>
<evidence type="ECO:0000313" key="1">
    <source>
        <dbReference type="EMBL" id="MPC34726.1"/>
    </source>
</evidence>
<dbReference type="AlphaFoldDB" id="A0A5B7END5"/>
<comment type="caution">
    <text evidence="1">The sequence shown here is derived from an EMBL/GenBank/DDBJ whole genome shotgun (WGS) entry which is preliminary data.</text>
</comment>
<accession>A0A5B7END5</accession>
<proteinExistence type="predicted"/>
<dbReference type="EMBL" id="VSRR010003114">
    <property type="protein sequence ID" value="MPC34726.1"/>
    <property type="molecule type" value="Genomic_DNA"/>
</dbReference>